<protein>
    <recommendedName>
        <fullName evidence="1">F-box domain-containing protein</fullName>
    </recommendedName>
</protein>
<dbReference type="EMBL" id="QGKV02000759">
    <property type="protein sequence ID" value="KAF3563764.1"/>
    <property type="molecule type" value="Genomic_DNA"/>
</dbReference>
<proteinExistence type="predicted"/>
<dbReference type="Proteomes" id="UP000266723">
    <property type="component" value="Unassembled WGS sequence"/>
</dbReference>
<comment type="caution">
    <text evidence="2">The sequence shown here is derived from an EMBL/GenBank/DDBJ whole genome shotgun (WGS) entry which is preliminary data.</text>
</comment>
<feature type="domain" description="F-box" evidence="1">
    <location>
        <begin position="2"/>
        <end position="32"/>
    </location>
</feature>
<gene>
    <name evidence="2" type="ORF">DY000_02011658</name>
</gene>
<dbReference type="PANTHER" id="PTHR31111:SF37">
    <property type="entry name" value="F-BOX ONLY PROTEIN 8"/>
    <property type="match status" value="1"/>
</dbReference>
<sequence length="66" mass="7800">MIEILSRLPAKSLMRFKCVSKLWCCLIRSRYFSNLYLMVSSSQPRPLGLYMSLYMSLDLVRHCMCD</sequence>
<dbReference type="InterPro" id="IPR036047">
    <property type="entry name" value="F-box-like_dom_sf"/>
</dbReference>
<reference evidence="2 3" key="1">
    <citation type="journal article" date="2020" name="BMC Genomics">
        <title>Intraspecific diversification of the crop wild relative Brassica cretica Lam. using demographic model selection.</title>
        <authorList>
            <person name="Kioukis A."/>
            <person name="Michalopoulou V.A."/>
            <person name="Briers L."/>
            <person name="Pirintsos S."/>
            <person name="Studholme D.J."/>
            <person name="Pavlidis P."/>
            <person name="Sarris P.F."/>
        </authorList>
    </citation>
    <scope>NUCLEOTIDE SEQUENCE [LARGE SCALE GENOMIC DNA]</scope>
    <source>
        <strain evidence="3">cv. PFS-1207/04</strain>
    </source>
</reference>
<name>A0ABQ7CYT1_BRACR</name>
<accession>A0ABQ7CYT1</accession>
<evidence type="ECO:0000313" key="3">
    <source>
        <dbReference type="Proteomes" id="UP000266723"/>
    </source>
</evidence>
<dbReference type="Gene3D" id="1.20.1280.50">
    <property type="match status" value="1"/>
</dbReference>
<organism evidence="2 3">
    <name type="scientific">Brassica cretica</name>
    <name type="common">Mustard</name>
    <dbReference type="NCBI Taxonomy" id="69181"/>
    <lineage>
        <taxon>Eukaryota</taxon>
        <taxon>Viridiplantae</taxon>
        <taxon>Streptophyta</taxon>
        <taxon>Embryophyta</taxon>
        <taxon>Tracheophyta</taxon>
        <taxon>Spermatophyta</taxon>
        <taxon>Magnoliopsida</taxon>
        <taxon>eudicotyledons</taxon>
        <taxon>Gunneridae</taxon>
        <taxon>Pentapetalae</taxon>
        <taxon>rosids</taxon>
        <taxon>malvids</taxon>
        <taxon>Brassicales</taxon>
        <taxon>Brassicaceae</taxon>
        <taxon>Brassiceae</taxon>
        <taxon>Brassica</taxon>
    </lineage>
</organism>
<dbReference type="InterPro" id="IPR001810">
    <property type="entry name" value="F-box_dom"/>
</dbReference>
<evidence type="ECO:0000259" key="1">
    <source>
        <dbReference type="Pfam" id="PF00646"/>
    </source>
</evidence>
<keyword evidence="3" id="KW-1185">Reference proteome</keyword>
<dbReference type="PANTHER" id="PTHR31111">
    <property type="entry name" value="BNAA05G37150D PROTEIN-RELATED"/>
    <property type="match status" value="1"/>
</dbReference>
<dbReference type="Pfam" id="PF00646">
    <property type="entry name" value="F-box"/>
    <property type="match status" value="1"/>
</dbReference>
<evidence type="ECO:0000313" key="2">
    <source>
        <dbReference type="EMBL" id="KAF3563764.1"/>
    </source>
</evidence>
<dbReference type="SUPFAM" id="SSF81383">
    <property type="entry name" value="F-box domain"/>
    <property type="match status" value="1"/>
</dbReference>